<evidence type="ECO:0000313" key="1">
    <source>
        <dbReference type="EMBL" id="ANN70497.1"/>
    </source>
</evidence>
<dbReference type="RefSeq" id="WP_066668124.1">
    <property type="nucleotide sequence ID" value="NZ_CP016171.1"/>
</dbReference>
<dbReference type="STRING" id="463025.BAU08_03340"/>
<gene>
    <name evidence="1" type="ORF">BAU08_03340</name>
</gene>
<dbReference type="EMBL" id="CP016171">
    <property type="protein sequence ID" value="ANN70497.1"/>
    <property type="molecule type" value="Genomic_DNA"/>
</dbReference>
<evidence type="ECO:0000313" key="2">
    <source>
        <dbReference type="Proteomes" id="UP000092213"/>
    </source>
</evidence>
<accession>A0A193FRX1</accession>
<name>A0A193FRX1_9BORD</name>
<dbReference type="Proteomes" id="UP000092213">
    <property type="component" value="Chromosome"/>
</dbReference>
<organism evidence="1 2">
    <name type="scientific">Bordetella bronchialis</name>
    <dbReference type="NCBI Taxonomy" id="463025"/>
    <lineage>
        <taxon>Bacteria</taxon>
        <taxon>Pseudomonadati</taxon>
        <taxon>Pseudomonadota</taxon>
        <taxon>Betaproteobacteria</taxon>
        <taxon>Burkholderiales</taxon>
        <taxon>Alcaligenaceae</taxon>
        <taxon>Bordetella</taxon>
    </lineage>
</organism>
<protein>
    <submittedName>
        <fullName evidence="1">Uncharacterized protein</fullName>
    </submittedName>
</protein>
<sequence length="923" mass="104138">MSRDALLKRFTQTLPYASEIFGVYQPLLGWKAKSALDRLHKGLYGEHGALLEKLRPKFKPRYMLRINQDHFLEDIKPFVTADREPTPRHDTILMRELAKRLPAAQDYDPAIWDELLDRGKLDDILQNPVRDWYVEWYEQNWHAIRDVYRGDAQPAIDWVNAQATRESATAGILDSLRAGGLHSVLHDLFYGQQPQLLQELMAPLAYEDPFDIIDPKKDLDRVGLSPIGIVHLFRQYFFEFDTFLGSPVGHIWISPGSTVELVEVSTRRVYTERVTEESTESILRTESAATEQDELSEAVKTDNRSETNFGANVKGEQKWVWGTTSQSASFDMSATQQTAREQAHKRMRQQSEKLSTEIRKNYKSTLRVITETTDTSSKRYVLTNSGKELVNYELRRKMRQVGVQVQDIGTYLCWQTYVDEPGAQLGIAELVHIAKKPDAEPQHPEALARPQPLPVDVSIEIPFVQTSEDRGDMDEAYRDGREVDSDLNEGDRETIQADFRQVVSPPQPGYYLDPNIVFDKGGADVELSVRDLVQADPASAVAITEVSFVVHLNYVNFKGNSPIRIGAKLNWLPRPALIQQVETDNAQRAKEFTEQKAELNRKEYLSAARDRIKLASKISARRYEDLREEERIVVYRALIQKMLTKGIPIKDNATRHAVSELLDSIFDVDKMLYFVAPEWWKPRAHYGQYLAAQPGAASGLPKVQSGFHILGKVKPPSTTLSRDSLVSWGGAHSSRQDNYYITEDSAPARLGASLGWLLQLDGDDLRNAFLNAPWVKAVIPIRPGKNKAALNWLKQVEGMNGIGPTDMYVGSEPELQGKTLMEALEILAGKVSDKQAAANQVGQYPPEETQDDNKVSATPVDKVFEHGFYPLQGGFRAVPGSADPQHPDGAFEVFDQWLEIVPTDQIVAVEVKYNPKTGQQVDT</sequence>
<reference evidence="1 2" key="1">
    <citation type="submission" date="2016-06" db="EMBL/GenBank/DDBJ databases">
        <title>Complete genome sequences of Bordetella bronchialis and Bordetella flabilis.</title>
        <authorList>
            <person name="LiPuma J.J."/>
            <person name="Spilker T."/>
        </authorList>
    </citation>
    <scope>NUCLEOTIDE SEQUENCE [LARGE SCALE GENOMIC DNA]</scope>
    <source>
        <strain evidence="1 2">AU17976</strain>
    </source>
</reference>
<proteinExistence type="predicted"/>
<dbReference type="AlphaFoldDB" id="A0A193FRX1"/>